<feature type="domain" description="UDP-3-O-[3-hydroxymyristoyl] glucosamine N-acyltransferase non-repeat region" evidence="8">
    <location>
        <begin position="25"/>
        <end position="97"/>
    </location>
</feature>
<dbReference type="GO" id="GO:0103118">
    <property type="term" value="F:UDP-3-O-[(3R)-3-hydroxyacyl]-glucosamine N-acyltransferase activity"/>
    <property type="evidence" value="ECO:0007669"/>
    <property type="project" value="UniProtKB-EC"/>
</dbReference>
<dbReference type="Pfam" id="PF00132">
    <property type="entry name" value="Hexapep"/>
    <property type="match status" value="1"/>
</dbReference>
<evidence type="ECO:0000256" key="1">
    <source>
        <dbReference type="ARBA" id="ARBA00022516"/>
    </source>
</evidence>
<dbReference type="NCBIfam" id="NF002060">
    <property type="entry name" value="PRK00892.1"/>
    <property type="match status" value="1"/>
</dbReference>
<dbReference type="STRING" id="59922.P9303_17351"/>
<keyword evidence="6 7" id="KW-0012">Acyltransferase</keyword>
<evidence type="ECO:0000313" key="10">
    <source>
        <dbReference type="Proteomes" id="UP000002274"/>
    </source>
</evidence>
<organism evidence="9 10">
    <name type="scientific">Prochlorococcus marinus (strain MIT 9303)</name>
    <dbReference type="NCBI Taxonomy" id="59922"/>
    <lineage>
        <taxon>Bacteria</taxon>
        <taxon>Bacillati</taxon>
        <taxon>Cyanobacteriota</taxon>
        <taxon>Cyanophyceae</taxon>
        <taxon>Synechococcales</taxon>
        <taxon>Prochlorococcaceae</taxon>
        <taxon>Prochlorococcus</taxon>
    </lineage>
</organism>
<dbReference type="SUPFAM" id="SSF51161">
    <property type="entry name" value="Trimeric LpxA-like enzymes"/>
    <property type="match status" value="1"/>
</dbReference>
<dbReference type="HAMAP" id="MF_00523">
    <property type="entry name" value="LpxD"/>
    <property type="match status" value="1"/>
</dbReference>
<dbReference type="AlphaFoldDB" id="A2CAG7"/>
<dbReference type="InterPro" id="IPR001451">
    <property type="entry name" value="Hexapep"/>
</dbReference>
<dbReference type="GO" id="GO:0031470">
    <property type="term" value="C:carboxysome"/>
    <property type="evidence" value="ECO:0007669"/>
    <property type="project" value="UniProtKB-ARBA"/>
</dbReference>
<evidence type="ECO:0000256" key="6">
    <source>
        <dbReference type="ARBA" id="ARBA00023315"/>
    </source>
</evidence>
<evidence type="ECO:0000259" key="8">
    <source>
        <dbReference type="Pfam" id="PF04613"/>
    </source>
</evidence>
<keyword evidence="4 7" id="KW-0677">Repeat</keyword>
<dbReference type="GO" id="GO:0016020">
    <property type="term" value="C:membrane"/>
    <property type="evidence" value="ECO:0007669"/>
    <property type="project" value="GOC"/>
</dbReference>
<dbReference type="Gene3D" id="2.160.10.10">
    <property type="entry name" value="Hexapeptide repeat proteins"/>
    <property type="match status" value="1"/>
</dbReference>
<dbReference type="Gene3D" id="3.40.1390.10">
    <property type="entry name" value="MurE/MurF, N-terminal domain"/>
    <property type="match status" value="1"/>
</dbReference>
<protein>
    <recommendedName>
        <fullName evidence="7">UDP-3-O-acylglucosamine N-acyltransferase</fullName>
        <ecNumber evidence="7">2.3.1.191</ecNumber>
    </recommendedName>
</protein>
<dbReference type="InterPro" id="IPR011004">
    <property type="entry name" value="Trimer_LpxA-like_sf"/>
</dbReference>
<dbReference type="InterPro" id="IPR020573">
    <property type="entry name" value="UDP_GlcNAc_AcTrfase_non-rep"/>
</dbReference>
<comment type="similarity">
    <text evidence="7">Belongs to the transferase hexapeptide repeat family. LpxD subfamily.</text>
</comment>
<comment type="pathway">
    <text evidence="7">Bacterial outer membrane biogenesis; LPS lipid A biosynthesis.</text>
</comment>
<dbReference type="RefSeq" id="WP_011826364.1">
    <property type="nucleotide sequence ID" value="NC_008820.1"/>
</dbReference>
<feature type="active site" description="Proton acceptor" evidence="7">
    <location>
        <position position="248"/>
    </location>
</feature>
<dbReference type="CDD" id="cd03352">
    <property type="entry name" value="LbH_LpxD"/>
    <property type="match status" value="1"/>
</dbReference>
<evidence type="ECO:0000313" key="9">
    <source>
        <dbReference type="EMBL" id="ABM78477.1"/>
    </source>
</evidence>
<gene>
    <name evidence="7 9" type="primary">lpxD</name>
    <name evidence="9" type="ordered locus">P9303_17351</name>
</gene>
<dbReference type="BioCyc" id="PMAR59922:G1G80-1505-MONOMER"/>
<dbReference type="KEGG" id="pmf:P9303_17351"/>
<reference evidence="9 10" key="1">
    <citation type="journal article" date="2007" name="PLoS Genet.">
        <title>Patterns and implications of gene gain and loss in the evolution of Prochlorococcus.</title>
        <authorList>
            <person name="Kettler G.C."/>
            <person name="Martiny A.C."/>
            <person name="Huang K."/>
            <person name="Zucker J."/>
            <person name="Coleman M.L."/>
            <person name="Rodrigue S."/>
            <person name="Chen F."/>
            <person name="Lapidus A."/>
            <person name="Ferriera S."/>
            <person name="Johnson J."/>
            <person name="Steglich C."/>
            <person name="Church G.M."/>
            <person name="Richardson P."/>
            <person name="Chisholm S.W."/>
        </authorList>
    </citation>
    <scope>NUCLEOTIDE SEQUENCE [LARGE SCALE GENOMIC DNA]</scope>
    <source>
        <strain evidence="9 10">MIT 9303</strain>
    </source>
</reference>
<dbReference type="UniPathway" id="UPA00973"/>
<dbReference type="GO" id="GO:0016410">
    <property type="term" value="F:N-acyltransferase activity"/>
    <property type="evidence" value="ECO:0007669"/>
    <property type="project" value="InterPro"/>
</dbReference>
<evidence type="ECO:0000256" key="5">
    <source>
        <dbReference type="ARBA" id="ARBA00023098"/>
    </source>
</evidence>
<keyword evidence="1 7" id="KW-0444">Lipid biosynthesis</keyword>
<dbReference type="GO" id="GO:0043886">
    <property type="term" value="F:structural constituent of carboxysome shell"/>
    <property type="evidence" value="ECO:0007669"/>
    <property type="project" value="UniProtKB-ARBA"/>
</dbReference>
<name>A2CAG7_PROM3</name>
<dbReference type="PANTHER" id="PTHR43378:SF2">
    <property type="entry name" value="UDP-3-O-ACYLGLUCOSAMINE N-ACYLTRANSFERASE 1, MITOCHONDRIAL-RELATED"/>
    <property type="match status" value="1"/>
</dbReference>
<dbReference type="Pfam" id="PF04613">
    <property type="entry name" value="LpxD"/>
    <property type="match status" value="1"/>
</dbReference>
<comment type="catalytic activity">
    <reaction evidence="7">
        <text>a UDP-3-O-[(3R)-3-hydroxyacyl]-alpha-D-glucosamine + a (3R)-hydroxyacyl-[ACP] = a UDP-2-N,3-O-bis[(3R)-3-hydroxyacyl]-alpha-D-glucosamine + holo-[ACP] + H(+)</text>
        <dbReference type="Rhea" id="RHEA:53836"/>
        <dbReference type="Rhea" id="RHEA-COMP:9685"/>
        <dbReference type="Rhea" id="RHEA-COMP:9945"/>
        <dbReference type="ChEBI" id="CHEBI:15378"/>
        <dbReference type="ChEBI" id="CHEBI:64479"/>
        <dbReference type="ChEBI" id="CHEBI:78827"/>
        <dbReference type="ChEBI" id="CHEBI:137740"/>
        <dbReference type="ChEBI" id="CHEBI:137748"/>
        <dbReference type="EC" id="2.3.1.191"/>
    </reaction>
</comment>
<proteinExistence type="inferred from homology"/>
<dbReference type="EMBL" id="CP000554">
    <property type="protein sequence ID" value="ABM78477.1"/>
    <property type="molecule type" value="Genomic_DNA"/>
</dbReference>
<comment type="function">
    <text evidence="7">Catalyzes the N-acylation of UDP-3-O-acylglucosamine using 3-hydroxyacyl-ACP as the acyl donor. Is involved in the biosynthesis of lipid A, a phosphorylated glycolipid that anchors the lipopolysaccharide to the outer membrane of the cell.</text>
</comment>
<keyword evidence="3 7" id="KW-0808">Transferase</keyword>
<sequence length="347" mass="36081">MRFSQLIASLQQGSAGLQDHQLAEDPELLSCASLDQAKANQLSFLEQGNALTTQLSHSKVGAVLIPPQDDLRVIAEQRGLAFAVLRDPRLAFAEALEQLHPRSRPKAGVHPTAVIGDQVHLGQGISIGAHVVIGDGSRIGAYSVVHPGVVIYEDVVVGEANELHANAVLQPGSRLGLNCVVHSNAVVGSEGFGFVPTANGWRKMPQTGLVVLEDGVEVGCGSTIDRPSVGETRIGAGTKIDNLVQIGHGVVTGQGCALASQVGIAGGARLGDGVILAGQVGVANRAVIGDRAIASSKSGIHGEVEAGEVVSGYPAIPNRLWLRCSASFSKLPEMAKMLRKLTRDTPQ</sequence>
<evidence type="ECO:0000256" key="3">
    <source>
        <dbReference type="ARBA" id="ARBA00022679"/>
    </source>
</evidence>
<dbReference type="Proteomes" id="UP000002274">
    <property type="component" value="Chromosome"/>
</dbReference>
<dbReference type="EC" id="2.3.1.191" evidence="7"/>
<evidence type="ECO:0000256" key="7">
    <source>
        <dbReference type="HAMAP-Rule" id="MF_00523"/>
    </source>
</evidence>
<evidence type="ECO:0000256" key="4">
    <source>
        <dbReference type="ARBA" id="ARBA00022737"/>
    </source>
</evidence>
<evidence type="ECO:0000256" key="2">
    <source>
        <dbReference type="ARBA" id="ARBA00022556"/>
    </source>
</evidence>
<accession>A2CAG7</accession>
<dbReference type="PANTHER" id="PTHR43378">
    <property type="entry name" value="UDP-3-O-ACYLGLUCOSAMINE N-ACYLTRANSFERASE"/>
    <property type="match status" value="1"/>
</dbReference>
<keyword evidence="2 7" id="KW-0441">Lipid A biosynthesis</keyword>
<dbReference type="NCBIfam" id="TIGR01853">
    <property type="entry name" value="lipid_A_lpxD"/>
    <property type="match status" value="1"/>
</dbReference>
<keyword evidence="5 7" id="KW-0443">Lipid metabolism</keyword>
<comment type="subunit">
    <text evidence="7">Homotrimer.</text>
</comment>
<dbReference type="GO" id="GO:0009245">
    <property type="term" value="P:lipid A biosynthetic process"/>
    <property type="evidence" value="ECO:0007669"/>
    <property type="project" value="UniProtKB-UniRule"/>
</dbReference>
<dbReference type="HOGENOM" id="CLU_049865_0_0_3"/>
<dbReference type="InterPro" id="IPR007691">
    <property type="entry name" value="LpxD"/>
</dbReference>